<feature type="non-terminal residue" evidence="3">
    <location>
        <position position="78"/>
    </location>
</feature>
<organism evidence="3">
    <name type="scientific">uncultured Mycobacteriales bacterium</name>
    <dbReference type="NCBI Taxonomy" id="581187"/>
    <lineage>
        <taxon>Bacteria</taxon>
        <taxon>Bacillati</taxon>
        <taxon>Actinomycetota</taxon>
        <taxon>Actinomycetes</taxon>
        <taxon>Mycobacteriales</taxon>
        <taxon>environmental samples</taxon>
    </lineage>
</organism>
<feature type="signal peptide" evidence="2">
    <location>
        <begin position="1"/>
        <end position="22"/>
    </location>
</feature>
<feature type="region of interest" description="Disordered" evidence="1">
    <location>
        <begin position="24"/>
        <end position="61"/>
    </location>
</feature>
<evidence type="ECO:0000313" key="3">
    <source>
        <dbReference type="EMBL" id="CAA9271374.1"/>
    </source>
</evidence>
<name>A0A6J4J7V1_9ACTN</name>
<accession>A0A6J4J7V1</accession>
<keyword evidence="2" id="KW-0732">Signal</keyword>
<feature type="compositionally biased region" description="Low complexity" evidence="1">
    <location>
        <begin position="39"/>
        <end position="52"/>
    </location>
</feature>
<proteinExistence type="predicted"/>
<reference evidence="3" key="1">
    <citation type="submission" date="2020-02" db="EMBL/GenBank/DDBJ databases">
        <authorList>
            <person name="Meier V. D."/>
        </authorList>
    </citation>
    <scope>NUCLEOTIDE SEQUENCE</scope>
    <source>
        <strain evidence="3">AVDCRST_MAG41</strain>
    </source>
</reference>
<sequence>MTTRRVPTMSSLLLAAALLAGACTGDGGSTGGTERPADRAGAQDAPAAVPATPEGPATVAAGRTPAEIAASVSRALFT</sequence>
<evidence type="ECO:0000256" key="2">
    <source>
        <dbReference type="SAM" id="SignalP"/>
    </source>
</evidence>
<dbReference type="AlphaFoldDB" id="A0A6J4J7V1"/>
<gene>
    <name evidence="3" type="ORF">AVDCRST_MAG41-2969</name>
</gene>
<evidence type="ECO:0000256" key="1">
    <source>
        <dbReference type="SAM" id="MobiDB-lite"/>
    </source>
</evidence>
<dbReference type="EMBL" id="CADCTP010000269">
    <property type="protein sequence ID" value="CAA9271374.1"/>
    <property type="molecule type" value="Genomic_DNA"/>
</dbReference>
<protein>
    <submittedName>
        <fullName evidence="3">Uncharacterized protein</fullName>
    </submittedName>
</protein>
<dbReference type="PROSITE" id="PS51257">
    <property type="entry name" value="PROKAR_LIPOPROTEIN"/>
    <property type="match status" value="1"/>
</dbReference>
<feature type="chain" id="PRO_5026725255" evidence="2">
    <location>
        <begin position="23"/>
        <end position="78"/>
    </location>
</feature>